<evidence type="ECO:0000313" key="16">
    <source>
        <dbReference type="EMBL" id="MCO7546939.1"/>
    </source>
</evidence>
<feature type="chain" id="PRO_5041463929" evidence="13">
    <location>
        <begin position="20"/>
        <end position="620"/>
    </location>
</feature>
<keyword evidence="7 11" id="KW-0798">TonB box</keyword>
<dbReference type="RefSeq" id="WP_253165010.1">
    <property type="nucleotide sequence ID" value="NZ_JAMYBS010000040.1"/>
</dbReference>
<sequence length="620" mass="69384">MKLSPLALAIALTPGLALAQTTREEALKLSDTLITANRDVQQRSATTVANTVFTRSDIERLQPTSVLDLLQRAPGVQVTQSGGRGSLSSLFIRGTKTAQNVVLVDGQRIADVSTGGHFLEWLSIDQIERVEILRGPRSTLYGADAIGGVIQIFTRRADANQRSGQLRLGYGSNQTWERSANLALANEDTRFSLNASSSDTQGIDRTTHSSAGADGDHDAYRNQGLSVNFSHRLNQNLSLGFSLLEQRGEVEFDNDFDGASPYQDFQVSSQTIYVDANLSDWWNSRVELGHSENRYKTAYDDNNSSRHNYTYRDSVAWLNTLTLNDRNSVLVGTDWLEDQLHSNNTYSQTSRWNRGLFVQHQFHGDRFSTELGARHDKNQQFGGHSTFSGALSWHLNQNNDVILSYAEGFRAPNFQDIYAPPGWGANPNLQPEESKSYELQWRSQLAQDTRLEISFYRSKINNAIVSDSTFTMQNLDRARVNGFEALLQRRLGEWQGSLGLSLIDPRDADTGHTLNRRARRTLSLDVDRQIGTVSVGAGWQAVSSSYDDVDNTRELSGYGLLALRSSWQASDELQLALKVDNLLDKNYSRAQYSIGWPSTYHNYREEGRSALFTVTWTPSL</sequence>
<evidence type="ECO:0000256" key="7">
    <source>
        <dbReference type="ARBA" id="ARBA00023077"/>
    </source>
</evidence>
<keyword evidence="8 10" id="KW-0472">Membrane</keyword>
<keyword evidence="16" id="KW-0675">Receptor</keyword>
<dbReference type="InterPro" id="IPR000531">
    <property type="entry name" value="Beta-barrel_TonB"/>
</dbReference>
<feature type="domain" description="TonB-dependent receptor plug" evidence="15">
    <location>
        <begin position="45"/>
        <end position="149"/>
    </location>
</feature>
<evidence type="ECO:0000256" key="11">
    <source>
        <dbReference type="RuleBase" id="RU003357"/>
    </source>
</evidence>
<protein>
    <submittedName>
        <fullName evidence="16">TonB-dependent receptor</fullName>
    </submittedName>
</protein>
<dbReference type="GO" id="GO:0015889">
    <property type="term" value="P:cobalamin transport"/>
    <property type="evidence" value="ECO:0007669"/>
    <property type="project" value="TreeGrafter"/>
</dbReference>
<accession>A0AA42BG63</accession>
<evidence type="ECO:0000256" key="2">
    <source>
        <dbReference type="ARBA" id="ARBA00022448"/>
    </source>
</evidence>
<reference evidence="16" key="1">
    <citation type="submission" date="2022-06" db="EMBL/GenBank/DDBJ databases">
        <title>Detection of beta-lactamases in bacteria of animal origin.</title>
        <authorList>
            <person name="Mlynarcik P."/>
            <person name="Zdarska V."/>
            <person name="Chudobova H."/>
            <person name="Prochazkova P."/>
            <person name="Hricova K."/>
            <person name="Mezerova K."/>
            <person name="Bardon J."/>
            <person name="Dolejska M."/>
            <person name="Sukkar I."/>
            <person name="Kolar M."/>
        </authorList>
    </citation>
    <scope>NUCLEOTIDE SEQUENCE</scope>
    <source>
        <strain evidence="16">S 300-3</strain>
    </source>
</reference>
<proteinExistence type="inferred from homology"/>
<evidence type="ECO:0000256" key="9">
    <source>
        <dbReference type="ARBA" id="ARBA00023237"/>
    </source>
</evidence>
<dbReference type="Gene3D" id="2.170.130.10">
    <property type="entry name" value="TonB-dependent receptor, plug domain"/>
    <property type="match status" value="1"/>
</dbReference>
<dbReference type="EMBL" id="JAMYBS010000040">
    <property type="protein sequence ID" value="MCO7546939.1"/>
    <property type="molecule type" value="Genomic_DNA"/>
</dbReference>
<keyword evidence="5 13" id="KW-0732">Signal</keyword>
<feature type="domain" description="TonB-dependent receptor-like beta-barrel" evidence="14">
    <location>
        <begin position="171"/>
        <end position="582"/>
    </location>
</feature>
<dbReference type="PANTHER" id="PTHR30069:SF53">
    <property type="entry name" value="COLICIN I RECEPTOR-RELATED"/>
    <property type="match status" value="1"/>
</dbReference>
<feature type="region of interest" description="Disordered" evidence="12">
    <location>
        <begin position="195"/>
        <end position="217"/>
    </location>
</feature>
<dbReference type="CDD" id="cd01347">
    <property type="entry name" value="ligand_gated_channel"/>
    <property type="match status" value="1"/>
</dbReference>
<dbReference type="InterPro" id="IPR036942">
    <property type="entry name" value="Beta-barrel_TonB_sf"/>
</dbReference>
<evidence type="ECO:0000256" key="5">
    <source>
        <dbReference type="ARBA" id="ARBA00022729"/>
    </source>
</evidence>
<dbReference type="Gene3D" id="2.40.170.20">
    <property type="entry name" value="TonB-dependent receptor, beta-barrel domain"/>
    <property type="match status" value="1"/>
</dbReference>
<gene>
    <name evidence="16" type="ORF">NJF43_19500</name>
</gene>
<comment type="subcellular location">
    <subcellularLocation>
        <location evidence="1 10">Cell outer membrane</location>
        <topology evidence="1 10">Multi-pass membrane protein</topology>
    </subcellularLocation>
</comment>
<evidence type="ECO:0000256" key="3">
    <source>
        <dbReference type="ARBA" id="ARBA00022452"/>
    </source>
</evidence>
<dbReference type="AlphaFoldDB" id="A0AA42BG63"/>
<keyword evidence="9 10" id="KW-0998">Cell outer membrane</keyword>
<keyword evidence="3 10" id="KW-1134">Transmembrane beta strand</keyword>
<dbReference type="Pfam" id="PF00593">
    <property type="entry name" value="TonB_dep_Rec_b-barrel"/>
    <property type="match status" value="1"/>
</dbReference>
<dbReference type="Pfam" id="PF07715">
    <property type="entry name" value="Plug"/>
    <property type="match status" value="1"/>
</dbReference>
<dbReference type="GO" id="GO:0009279">
    <property type="term" value="C:cell outer membrane"/>
    <property type="evidence" value="ECO:0007669"/>
    <property type="project" value="UniProtKB-SubCell"/>
</dbReference>
<keyword evidence="2 10" id="KW-0813">Transport</keyword>
<dbReference type="GO" id="GO:0006811">
    <property type="term" value="P:monoatomic ion transport"/>
    <property type="evidence" value="ECO:0007669"/>
    <property type="project" value="UniProtKB-KW"/>
</dbReference>
<dbReference type="PANTHER" id="PTHR30069">
    <property type="entry name" value="TONB-DEPENDENT OUTER MEMBRANE RECEPTOR"/>
    <property type="match status" value="1"/>
</dbReference>
<evidence type="ECO:0000256" key="12">
    <source>
        <dbReference type="SAM" id="MobiDB-lite"/>
    </source>
</evidence>
<evidence type="ECO:0000256" key="4">
    <source>
        <dbReference type="ARBA" id="ARBA00022692"/>
    </source>
</evidence>
<evidence type="ECO:0000256" key="8">
    <source>
        <dbReference type="ARBA" id="ARBA00023136"/>
    </source>
</evidence>
<dbReference type="InterPro" id="IPR039426">
    <property type="entry name" value="TonB-dep_rcpt-like"/>
</dbReference>
<name>A0AA42BG63_9GAMM</name>
<feature type="compositionally biased region" description="Polar residues" evidence="12">
    <location>
        <begin position="195"/>
        <end position="210"/>
    </location>
</feature>
<dbReference type="Proteomes" id="UP001165292">
    <property type="component" value="Unassembled WGS sequence"/>
</dbReference>
<evidence type="ECO:0000256" key="1">
    <source>
        <dbReference type="ARBA" id="ARBA00004571"/>
    </source>
</evidence>
<keyword evidence="6" id="KW-0406">Ion transport</keyword>
<evidence type="ECO:0000259" key="15">
    <source>
        <dbReference type="Pfam" id="PF07715"/>
    </source>
</evidence>
<dbReference type="SUPFAM" id="SSF56935">
    <property type="entry name" value="Porins"/>
    <property type="match status" value="1"/>
</dbReference>
<evidence type="ECO:0000256" key="10">
    <source>
        <dbReference type="PROSITE-ProRule" id="PRU01360"/>
    </source>
</evidence>
<evidence type="ECO:0000256" key="13">
    <source>
        <dbReference type="SAM" id="SignalP"/>
    </source>
</evidence>
<dbReference type="InterPro" id="IPR012910">
    <property type="entry name" value="Plug_dom"/>
</dbReference>
<dbReference type="PROSITE" id="PS52016">
    <property type="entry name" value="TONB_DEPENDENT_REC_3"/>
    <property type="match status" value="1"/>
</dbReference>
<keyword evidence="4 10" id="KW-0812">Transmembrane</keyword>
<evidence type="ECO:0000256" key="6">
    <source>
        <dbReference type="ARBA" id="ARBA00023065"/>
    </source>
</evidence>
<comment type="caution">
    <text evidence="16">The sequence shown here is derived from an EMBL/GenBank/DDBJ whole genome shotgun (WGS) entry which is preliminary data.</text>
</comment>
<dbReference type="InterPro" id="IPR037066">
    <property type="entry name" value="Plug_dom_sf"/>
</dbReference>
<evidence type="ECO:0000259" key="14">
    <source>
        <dbReference type="Pfam" id="PF00593"/>
    </source>
</evidence>
<evidence type="ECO:0000313" key="17">
    <source>
        <dbReference type="Proteomes" id="UP001165292"/>
    </source>
</evidence>
<organism evidence="16 17">
    <name type="scientific">Stutzerimonas nitrititolerans</name>
    <dbReference type="NCBI Taxonomy" id="2482751"/>
    <lineage>
        <taxon>Bacteria</taxon>
        <taxon>Pseudomonadati</taxon>
        <taxon>Pseudomonadota</taxon>
        <taxon>Gammaproteobacteria</taxon>
        <taxon>Pseudomonadales</taxon>
        <taxon>Pseudomonadaceae</taxon>
        <taxon>Stutzerimonas</taxon>
    </lineage>
</organism>
<comment type="similarity">
    <text evidence="10 11">Belongs to the TonB-dependent receptor family.</text>
</comment>
<feature type="signal peptide" evidence="13">
    <location>
        <begin position="1"/>
        <end position="19"/>
    </location>
</feature>